<feature type="domain" description="Polyphosphate kinase-2-related" evidence="5">
    <location>
        <begin position="127"/>
        <end position="352"/>
    </location>
</feature>
<comment type="subunit">
    <text evidence="4">Homotetramer.</text>
</comment>
<dbReference type="PANTHER" id="PTHR34383">
    <property type="entry name" value="POLYPHOSPHATE:AMP PHOSPHOTRANSFERASE-RELATED"/>
    <property type="match status" value="1"/>
</dbReference>
<dbReference type="Pfam" id="PF03976">
    <property type="entry name" value="PPK2"/>
    <property type="match status" value="1"/>
</dbReference>
<organism evidence="6 7">
    <name type="scientific">Alkalimonas mucilaginosa</name>
    <dbReference type="NCBI Taxonomy" id="3057676"/>
    <lineage>
        <taxon>Bacteria</taxon>
        <taxon>Pseudomonadati</taxon>
        <taxon>Pseudomonadota</taxon>
        <taxon>Gammaproteobacteria</taxon>
        <taxon>Alkalimonas</taxon>
    </lineage>
</organism>
<comment type="function">
    <text evidence="4">Uses inorganic polyphosphate (polyP) as a donor to convert GDP to GTP or ADP to ATP.</text>
</comment>
<evidence type="ECO:0000256" key="3">
    <source>
        <dbReference type="ARBA" id="ARBA00022777"/>
    </source>
</evidence>
<evidence type="ECO:0000313" key="6">
    <source>
        <dbReference type="EMBL" id="MEE2023558.1"/>
    </source>
</evidence>
<name>A0ABU7JEW6_9GAMM</name>
<dbReference type="Gene3D" id="3.40.50.300">
    <property type="entry name" value="P-loop containing nucleotide triphosphate hydrolases"/>
    <property type="match status" value="1"/>
</dbReference>
<protein>
    <recommendedName>
        <fullName evidence="4">ADP/GDP-polyphosphate phosphotransferase</fullName>
        <ecNumber evidence="4">2.7.4.-</ecNumber>
    </recommendedName>
    <alternativeName>
        <fullName evidence="4">Polyphosphate kinase PPK2</fullName>
    </alternativeName>
</protein>
<dbReference type="InterPro" id="IPR022486">
    <property type="entry name" value="PPK2_PA0141"/>
</dbReference>
<dbReference type="Proteomes" id="UP001339167">
    <property type="component" value="Unassembled WGS sequence"/>
</dbReference>
<dbReference type="PANTHER" id="PTHR34383:SF1">
    <property type="entry name" value="ADP-POLYPHOSPHATE PHOSPHOTRANSFERASE"/>
    <property type="match status" value="1"/>
</dbReference>
<gene>
    <name evidence="6" type="primary">ppk2</name>
    <name evidence="6" type="ORF">QWF21_04810</name>
</gene>
<comment type="caution">
    <text evidence="6">The sequence shown here is derived from an EMBL/GenBank/DDBJ whole genome shotgun (WGS) entry which is preliminary data.</text>
</comment>
<dbReference type="NCBIfam" id="TIGR03707">
    <property type="entry name" value="PPK2_P_aer"/>
    <property type="match status" value="1"/>
</dbReference>
<keyword evidence="3 4" id="KW-0418">Kinase</keyword>
<keyword evidence="2 4" id="KW-0808">Transferase</keyword>
<dbReference type="SUPFAM" id="SSF52540">
    <property type="entry name" value="P-loop containing nucleoside triphosphate hydrolases"/>
    <property type="match status" value="1"/>
</dbReference>
<evidence type="ECO:0000256" key="2">
    <source>
        <dbReference type="ARBA" id="ARBA00022679"/>
    </source>
</evidence>
<proteinExistence type="inferred from homology"/>
<evidence type="ECO:0000256" key="1">
    <source>
        <dbReference type="ARBA" id="ARBA00009924"/>
    </source>
</evidence>
<keyword evidence="7" id="KW-1185">Reference proteome</keyword>
<accession>A0ABU7JEW6</accession>
<dbReference type="EC" id="2.7.4.-" evidence="4"/>
<dbReference type="InterPro" id="IPR022488">
    <property type="entry name" value="PPK2-related"/>
</dbReference>
<evidence type="ECO:0000313" key="7">
    <source>
        <dbReference type="Proteomes" id="UP001339167"/>
    </source>
</evidence>
<evidence type="ECO:0000259" key="5">
    <source>
        <dbReference type="Pfam" id="PF03976"/>
    </source>
</evidence>
<reference evidence="6 7" key="1">
    <citation type="submission" date="2023-06" db="EMBL/GenBank/DDBJ databases">
        <title>Alkalimonas sp., MEB004 an alkaliphilic bacterium isolated from Lonar Lake, India.</title>
        <authorList>
            <person name="Joshi A."/>
            <person name="Thite S."/>
        </authorList>
    </citation>
    <scope>NUCLEOTIDE SEQUENCE [LARGE SCALE GENOMIC DNA]</scope>
    <source>
        <strain evidence="6 7">MEB004</strain>
    </source>
</reference>
<comment type="similarity">
    <text evidence="1 4">Belongs to the polyphosphate kinase 2 (PPK2) family. Class I subfamily.</text>
</comment>
<dbReference type="EMBL" id="JAUGZK010000003">
    <property type="protein sequence ID" value="MEE2023558.1"/>
    <property type="molecule type" value="Genomic_DNA"/>
</dbReference>
<dbReference type="GO" id="GO:0008976">
    <property type="term" value="F:polyphosphate kinase activity"/>
    <property type="evidence" value="ECO:0007669"/>
    <property type="project" value="UniProtKB-EC"/>
</dbReference>
<sequence length="374" mass="43312">MANVPYKPSMKPKRQQVITGDTLPDLAPAAIAEETSKQKMSGAQASLEVVLRDISERSNATINDQSVDELSTQLQSIVQGASPDDVALLRKVLLREEFEKTANLDSGSDDELLPDWQESPYPYKNRLRRKSYEKQKYNLQVELLKLQHWVKETGARVVILFEGRDAAGKGGTIKRFMEHLNPRGARVIALEKPTRAEQGQWYFQRYVQHLPTAGEIVLFDRSWYNRAGVERVMNFCSDQDYREFIRQAPGFEQNLVRSGIHLIKFWFSVTRDEQKRRFIERESHPLKQWKLSPIDRASLDKWDDYTKAKEAMFLHTDTAEAPWIVVKSDCKKRARLNAMRYVLSQFDYPNKDLKRLGQMDALIVSRATTHRVLP</sequence>
<evidence type="ECO:0000256" key="4">
    <source>
        <dbReference type="RuleBase" id="RU369062"/>
    </source>
</evidence>
<dbReference type="InterPro" id="IPR027417">
    <property type="entry name" value="P-loop_NTPase"/>
</dbReference>